<evidence type="ECO:0000313" key="4">
    <source>
        <dbReference type="EMBL" id="MDQ0507364.1"/>
    </source>
</evidence>
<reference evidence="4 5" key="1">
    <citation type="submission" date="2023-07" db="EMBL/GenBank/DDBJ databases">
        <title>Genomic Encyclopedia of Type Strains, Phase IV (KMG-IV): sequencing the most valuable type-strain genomes for metagenomic binning, comparative biology and taxonomic classification.</title>
        <authorList>
            <person name="Goeker M."/>
        </authorList>
    </citation>
    <scope>NUCLEOTIDE SEQUENCE [LARGE SCALE GENOMIC DNA]</scope>
    <source>
        <strain evidence="4 5">DSM 3770</strain>
    </source>
</reference>
<dbReference type="RefSeq" id="WP_237347410.1">
    <property type="nucleotide sequence ID" value="NZ_JABWGX010000034.1"/>
</dbReference>
<dbReference type="InterPro" id="IPR029046">
    <property type="entry name" value="LolA/LolB/LppX"/>
</dbReference>
<evidence type="ECO:0000313" key="5">
    <source>
        <dbReference type="Proteomes" id="UP001241747"/>
    </source>
</evidence>
<feature type="compositionally biased region" description="Low complexity" evidence="2">
    <location>
        <begin position="44"/>
        <end position="63"/>
    </location>
</feature>
<evidence type="ECO:0000256" key="3">
    <source>
        <dbReference type="SAM" id="SignalP"/>
    </source>
</evidence>
<dbReference type="SUPFAM" id="SSF89392">
    <property type="entry name" value="Prokaryotic lipoproteins and lipoprotein localization factors"/>
    <property type="match status" value="1"/>
</dbReference>
<gene>
    <name evidence="4" type="ORF">QOZ94_004187</name>
</gene>
<feature type="signal peptide" evidence="3">
    <location>
        <begin position="1"/>
        <end position="29"/>
    </location>
</feature>
<name>A0ABU0LJQ7_XANAG</name>
<evidence type="ECO:0000256" key="2">
    <source>
        <dbReference type="SAM" id="MobiDB-lite"/>
    </source>
</evidence>
<dbReference type="Proteomes" id="UP001241747">
    <property type="component" value="Unassembled WGS sequence"/>
</dbReference>
<dbReference type="EMBL" id="JAUSVY010000017">
    <property type="protein sequence ID" value="MDQ0507364.1"/>
    <property type="molecule type" value="Genomic_DNA"/>
</dbReference>
<feature type="compositionally biased region" description="Pro residues" evidence="2">
    <location>
        <begin position="64"/>
        <end position="73"/>
    </location>
</feature>
<dbReference type="Gene3D" id="2.50.20.10">
    <property type="entry name" value="Lipoprotein localisation LolA/LolB/LppX"/>
    <property type="match status" value="1"/>
</dbReference>
<proteinExistence type="predicted"/>
<dbReference type="CDD" id="cd16325">
    <property type="entry name" value="LolA"/>
    <property type="match status" value="1"/>
</dbReference>
<dbReference type="PANTHER" id="PTHR35869:SF1">
    <property type="entry name" value="OUTER-MEMBRANE LIPOPROTEIN CARRIER PROTEIN"/>
    <property type="match status" value="1"/>
</dbReference>
<organism evidence="4 5">
    <name type="scientific">Xanthobacter agilis</name>
    <dbReference type="NCBI Taxonomy" id="47492"/>
    <lineage>
        <taxon>Bacteria</taxon>
        <taxon>Pseudomonadati</taxon>
        <taxon>Pseudomonadota</taxon>
        <taxon>Alphaproteobacteria</taxon>
        <taxon>Hyphomicrobiales</taxon>
        <taxon>Xanthobacteraceae</taxon>
        <taxon>Xanthobacter</taxon>
    </lineage>
</organism>
<keyword evidence="4" id="KW-0449">Lipoprotein</keyword>
<dbReference type="InterPro" id="IPR004564">
    <property type="entry name" value="OM_lipoprot_carrier_LolA-like"/>
</dbReference>
<keyword evidence="1 3" id="KW-0732">Signal</keyword>
<dbReference type="PANTHER" id="PTHR35869">
    <property type="entry name" value="OUTER-MEMBRANE LIPOPROTEIN CARRIER PROTEIN"/>
    <property type="match status" value="1"/>
</dbReference>
<evidence type="ECO:0000256" key="1">
    <source>
        <dbReference type="ARBA" id="ARBA00022729"/>
    </source>
</evidence>
<sequence length="280" mass="30177">MMSSRCSAPRVMAASLCLALALASSAVWAQEALPPGSLWGGPLDGSPSSGSSKSSSASTAQPPASAPLPPHRPSAPFKPAGTAEARAPAAPAPAPTPALPDGRASPATVARVTDYYNSVQSMTGNFTQLDPDGTRRTGDFYMQKPGRVRFQYDPPSPVELISNGQSVAVRDRSLNTQDITPLNQTPLRFLLAERVDLANDPNVTGIFQDDRFITVTMQHQVPMLGTYRLLILFDTKTSALKQWVVTDPQGYDTQVTLSNVQVNKRPDPRLFVINFERMLQ</sequence>
<protein>
    <submittedName>
        <fullName evidence="4">Outer membrane lipoprotein-sorting protein</fullName>
    </submittedName>
</protein>
<keyword evidence="5" id="KW-1185">Reference proteome</keyword>
<dbReference type="Pfam" id="PF03548">
    <property type="entry name" value="LolA"/>
    <property type="match status" value="1"/>
</dbReference>
<feature type="compositionally biased region" description="Low complexity" evidence="2">
    <location>
        <begin position="79"/>
        <end position="89"/>
    </location>
</feature>
<feature type="region of interest" description="Disordered" evidence="2">
    <location>
        <begin position="39"/>
        <end position="105"/>
    </location>
</feature>
<accession>A0ABU0LJQ7</accession>
<feature type="chain" id="PRO_5045173780" evidence="3">
    <location>
        <begin position="30"/>
        <end position="280"/>
    </location>
</feature>
<comment type="caution">
    <text evidence="4">The sequence shown here is derived from an EMBL/GenBank/DDBJ whole genome shotgun (WGS) entry which is preliminary data.</text>
</comment>